<proteinExistence type="inferred from homology"/>
<organism evidence="8 9">
    <name type="scientific">Legionella dresdenensis</name>
    <dbReference type="NCBI Taxonomy" id="450200"/>
    <lineage>
        <taxon>Bacteria</taxon>
        <taxon>Pseudomonadati</taxon>
        <taxon>Pseudomonadota</taxon>
        <taxon>Gammaproteobacteria</taxon>
        <taxon>Legionellales</taxon>
        <taxon>Legionellaceae</taxon>
        <taxon>Legionella</taxon>
    </lineage>
</organism>
<feature type="domain" description="GtrA/DPMS transmembrane" evidence="7">
    <location>
        <begin position="19"/>
        <end position="132"/>
    </location>
</feature>
<evidence type="ECO:0000256" key="2">
    <source>
        <dbReference type="ARBA" id="ARBA00009399"/>
    </source>
</evidence>
<keyword evidence="5 6" id="KW-0472">Membrane</keyword>
<gene>
    <name evidence="8" type="ORF">ACFORL_02425</name>
</gene>
<keyword evidence="4 6" id="KW-1133">Transmembrane helix</keyword>
<dbReference type="InterPro" id="IPR007267">
    <property type="entry name" value="GtrA_DPMS_TM"/>
</dbReference>
<dbReference type="EMBL" id="JBHSAB010000001">
    <property type="protein sequence ID" value="MFC3907937.1"/>
    <property type="molecule type" value="Genomic_DNA"/>
</dbReference>
<evidence type="ECO:0000256" key="4">
    <source>
        <dbReference type="ARBA" id="ARBA00022989"/>
    </source>
</evidence>
<evidence type="ECO:0000256" key="6">
    <source>
        <dbReference type="SAM" id="Phobius"/>
    </source>
</evidence>
<feature type="transmembrane region" description="Helical" evidence="6">
    <location>
        <begin position="107"/>
        <end position="131"/>
    </location>
</feature>
<accession>A0ABV8CCK9</accession>
<comment type="subcellular location">
    <subcellularLocation>
        <location evidence="1">Membrane</location>
        <topology evidence="1">Multi-pass membrane protein</topology>
    </subcellularLocation>
</comment>
<evidence type="ECO:0000256" key="1">
    <source>
        <dbReference type="ARBA" id="ARBA00004141"/>
    </source>
</evidence>
<comment type="similarity">
    <text evidence="2">Belongs to the GtrA family.</text>
</comment>
<comment type="caution">
    <text evidence="8">The sequence shown here is derived from an EMBL/GenBank/DDBJ whole genome shotgun (WGS) entry which is preliminary data.</text>
</comment>
<dbReference type="InterPro" id="IPR051401">
    <property type="entry name" value="GtrA_CellWall_Glycosyl"/>
</dbReference>
<evidence type="ECO:0000313" key="8">
    <source>
        <dbReference type="EMBL" id="MFC3907937.1"/>
    </source>
</evidence>
<feature type="transmembrane region" description="Helical" evidence="6">
    <location>
        <begin position="20"/>
        <end position="40"/>
    </location>
</feature>
<dbReference type="RefSeq" id="WP_382340729.1">
    <property type="nucleotide sequence ID" value="NZ_JBHSAB010000001.1"/>
</dbReference>
<feature type="transmembrane region" description="Helical" evidence="6">
    <location>
        <begin position="52"/>
        <end position="71"/>
    </location>
</feature>
<feature type="transmembrane region" description="Helical" evidence="6">
    <location>
        <begin position="83"/>
        <end position="101"/>
    </location>
</feature>
<dbReference type="PANTHER" id="PTHR38459:SF1">
    <property type="entry name" value="PROPHAGE BACTOPRENOL-LINKED GLUCOSE TRANSLOCASE HOMOLOG"/>
    <property type="match status" value="1"/>
</dbReference>
<evidence type="ECO:0000313" key="9">
    <source>
        <dbReference type="Proteomes" id="UP001595758"/>
    </source>
</evidence>
<sequence>MINSLKLKDNRCTVIQFIKYGLIGFVNNLLGYLVFLLMAYKGFSPKIAMTTLYLLGVAVSMVGNWKWTFAYQGNALYTSMRFICAYFLGYLLNLGLLIVFVDRLNYSYALIQAIATIVVAGFLFILFKYFVFPINLKLTGM</sequence>
<keyword evidence="9" id="KW-1185">Reference proteome</keyword>
<dbReference type="PANTHER" id="PTHR38459">
    <property type="entry name" value="PROPHAGE BACTOPRENOL-LINKED GLUCOSE TRANSLOCASE HOMOLOG"/>
    <property type="match status" value="1"/>
</dbReference>
<evidence type="ECO:0000259" key="7">
    <source>
        <dbReference type="Pfam" id="PF04138"/>
    </source>
</evidence>
<name>A0ABV8CCK9_9GAMM</name>
<dbReference type="Pfam" id="PF04138">
    <property type="entry name" value="GtrA_DPMS_TM"/>
    <property type="match status" value="1"/>
</dbReference>
<keyword evidence="3 6" id="KW-0812">Transmembrane</keyword>
<protein>
    <submittedName>
        <fullName evidence="8">GtrA family protein</fullName>
    </submittedName>
</protein>
<reference evidence="9" key="1">
    <citation type="journal article" date="2019" name="Int. J. Syst. Evol. Microbiol.">
        <title>The Global Catalogue of Microorganisms (GCM) 10K type strain sequencing project: providing services to taxonomists for standard genome sequencing and annotation.</title>
        <authorList>
            <consortium name="The Broad Institute Genomics Platform"/>
            <consortium name="The Broad Institute Genome Sequencing Center for Infectious Disease"/>
            <person name="Wu L."/>
            <person name="Ma J."/>
        </authorList>
    </citation>
    <scope>NUCLEOTIDE SEQUENCE [LARGE SCALE GENOMIC DNA]</scope>
    <source>
        <strain evidence="9">CCUG 59858</strain>
    </source>
</reference>
<dbReference type="Proteomes" id="UP001595758">
    <property type="component" value="Unassembled WGS sequence"/>
</dbReference>
<evidence type="ECO:0000256" key="3">
    <source>
        <dbReference type="ARBA" id="ARBA00022692"/>
    </source>
</evidence>
<evidence type="ECO:0000256" key="5">
    <source>
        <dbReference type="ARBA" id="ARBA00023136"/>
    </source>
</evidence>